<evidence type="ECO:0000256" key="4">
    <source>
        <dbReference type="ARBA" id="ARBA00022737"/>
    </source>
</evidence>
<keyword evidence="5 10" id="KW-0547">Nucleotide-binding</keyword>
<name>A0AAW5HTY9_9CORY</name>
<keyword evidence="3" id="KW-0808">Transferase</keyword>
<evidence type="ECO:0000259" key="13">
    <source>
        <dbReference type="PROSITE" id="PS51178"/>
    </source>
</evidence>
<accession>A0AAW5HTY9</accession>
<dbReference type="InterPro" id="IPR000719">
    <property type="entry name" value="Prot_kinase_dom"/>
</dbReference>
<comment type="catalytic activity">
    <reaction evidence="9">
        <text>L-seryl-[protein] + ATP = O-phospho-L-seryl-[protein] + ADP + H(+)</text>
        <dbReference type="Rhea" id="RHEA:17989"/>
        <dbReference type="Rhea" id="RHEA-COMP:9863"/>
        <dbReference type="Rhea" id="RHEA-COMP:11604"/>
        <dbReference type="ChEBI" id="CHEBI:15378"/>
        <dbReference type="ChEBI" id="CHEBI:29999"/>
        <dbReference type="ChEBI" id="CHEBI:30616"/>
        <dbReference type="ChEBI" id="CHEBI:83421"/>
        <dbReference type="ChEBI" id="CHEBI:456216"/>
        <dbReference type="EC" id="2.7.11.1"/>
    </reaction>
</comment>
<evidence type="ECO:0000256" key="1">
    <source>
        <dbReference type="ARBA" id="ARBA00012513"/>
    </source>
</evidence>
<reference evidence="14 15" key="1">
    <citation type="submission" date="2021-01" db="EMBL/GenBank/DDBJ databases">
        <title>Identification and Characterization of Corynebacterium sp.</title>
        <authorList>
            <person name="Luo Q."/>
            <person name="Qu P."/>
            <person name="Chen Q."/>
        </authorList>
    </citation>
    <scope>NUCLEOTIDE SEQUENCE [LARGE SCALE GENOMIC DNA]</scope>
    <source>
        <strain evidence="14 15">MC-18</strain>
    </source>
</reference>
<feature type="domain" description="PASTA" evidence="13">
    <location>
        <begin position="534"/>
        <end position="598"/>
    </location>
</feature>
<dbReference type="InterPro" id="IPR008271">
    <property type="entry name" value="Ser/Thr_kinase_AS"/>
</dbReference>
<keyword evidence="6 14" id="KW-0418">Kinase</keyword>
<dbReference type="PANTHER" id="PTHR43289:SF6">
    <property type="entry name" value="SERINE_THREONINE-PROTEIN KINASE NEKL-3"/>
    <property type="match status" value="1"/>
</dbReference>
<dbReference type="SUPFAM" id="SSF54184">
    <property type="entry name" value="Penicillin-binding protein 2x (pbp-2x), c-terminal domain"/>
    <property type="match status" value="1"/>
</dbReference>
<gene>
    <name evidence="14" type="primary">pknB</name>
    <name evidence="14" type="ORF">JMN37_05020</name>
</gene>
<dbReference type="InterPro" id="IPR017441">
    <property type="entry name" value="Protein_kinase_ATP_BS"/>
</dbReference>
<feature type="binding site" evidence="10">
    <location>
        <position position="37"/>
    </location>
    <ligand>
        <name>ATP</name>
        <dbReference type="ChEBI" id="CHEBI:30616"/>
    </ligand>
</feature>
<dbReference type="FunFam" id="3.30.200.20:FF:000035">
    <property type="entry name" value="Serine/threonine protein kinase Stk1"/>
    <property type="match status" value="1"/>
</dbReference>
<evidence type="ECO:0000313" key="14">
    <source>
        <dbReference type="EMBL" id="MCO6394342.1"/>
    </source>
</evidence>
<dbReference type="PANTHER" id="PTHR43289">
    <property type="entry name" value="MITOGEN-ACTIVATED PROTEIN KINASE KINASE KINASE 20-RELATED"/>
    <property type="match status" value="1"/>
</dbReference>
<feature type="domain" description="Protein kinase" evidence="12">
    <location>
        <begin position="8"/>
        <end position="280"/>
    </location>
</feature>
<dbReference type="SMART" id="SM00220">
    <property type="entry name" value="S_TKc"/>
    <property type="match status" value="1"/>
</dbReference>
<evidence type="ECO:0000256" key="6">
    <source>
        <dbReference type="ARBA" id="ARBA00022777"/>
    </source>
</evidence>
<dbReference type="Gene3D" id="1.10.510.10">
    <property type="entry name" value="Transferase(Phosphotransferase) domain 1"/>
    <property type="match status" value="1"/>
</dbReference>
<sequence>MTTIANRYELGAVIGTGGMSDVYAATDTVLGRDVAVKMLKIDMARDENFRERFRKEAQNSARLNHTNIVAVYDTGTEEVSGVDVPFIVMERVTGQNLRDLVRADGPLSPQKAAAFLLPVTHALQASHDAGIIHRDIKPANIMITNTGEVKVMDFGIARALDDSTSAMTQTSAVIGTAQYLSPEQARGKAADARSDIYALGCVMYEAVTGKPPFEGESPFAVAYQHVQEDPIPPSERVPADRELTPNEAVNLDSVILTAMAKHPADRYQTATEMGEDLALLKRGAVTNAARSHLAAPEPEPVDPSDDATMVSETVQGNAPRRAPRPDSRPVGQLPEKAGAGAVGAGAAGRYAAHRREHETTTPTWMKWLAIGLGAAIIGASGWLAYSYFSPNSGETHKSSQMVIIPDLADKPRAEAVAELENLGFQVAVSDEPSPDIKRGNVIDTNPIAGSELQRGTLVTVNVSSGRELTDVPDVTNMDAQEAAKVLEDADLELNAELRREASEDVPKGEIISQHPAAGTQISKGSKVTVTVSDGPEMVQVPSLSGVNVNQASATLGSMGLQVTVNKVDSERPDGEVIAVAGENTEVAKGTTVEVRVSNGMLMVMPNITRMKPADADKALRDAGWSGRLVEGPTVPTGALVDNGLIGHQEVNAGDTVRRDAAIGYNLWQFTAERLIR</sequence>
<dbReference type="GO" id="GO:0004674">
    <property type="term" value="F:protein serine/threonine kinase activity"/>
    <property type="evidence" value="ECO:0007669"/>
    <property type="project" value="UniProtKB-KW"/>
</dbReference>
<evidence type="ECO:0000256" key="10">
    <source>
        <dbReference type="PROSITE-ProRule" id="PRU10141"/>
    </source>
</evidence>
<dbReference type="InterPro" id="IPR005543">
    <property type="entry name" value="PASTA_dom"/>
</dbReference>
<keyword evidence="7 10" id="KW-0067">ATP-binding</keyword>
<evidence type="ECO:0000256" key="7">
    <source>
        <dbReference type="ARBA" id="ARBA00022840"/>
    </source>
</evidence>
<dbReference type="SUPFAM" id="SSF56112">
    <property type="entry name" value="Protein kinase-like (PK-like)"/>
    <property type="match status" value="1"/>
</dbReference>
<protein>
    <recommendedName>
        <fullName evidence="1">non-specific serine/threonine protein kinase</fullName>
        <ecNumber evidence="1">2.7.11.1</ecNumber>
    </recommendedName>
</protein>
<dbReference type="Pfam" id="PF03793">
    <property type="entry name" value="PASTA"/>
    <property type="match status" value="3"/>
</dbReference>
<keyword evidence="4" id="KW-0677">Repeat</keyword>
<comment type="catalytic activity">
    <reaction evidence="8">
        <text>L-threonyl-[protein] + ATP = O-phospho-L-threonyl-[protein] + ADP + H(+)</text>
        <dbReference type="Rhea" id="RHEA:46608"/>
        <dbReference type="Rhea" id="RHEA-COMP:11060"/>
        <dbReference type="Rhea" id="RHEA-COMP:11605"/>
        <dbReference type="ChEBI" id="CHEBI:15378"/>
        <dbReference type="ChEBI" id="CHEBI:30013"/>
        <dbReference type="ChEBI" id="CHEBI:30616"/>
        <dbReference type="ChEBI" id="CHEBI:61977"/>
        <dbReference type="ChEBI" id="CHEBI:456216"/>
        <dbReference type="EC" id="2.7.11.1"/>
    </reaction>
</comment>
<dbReference type="SMART" id="SM00740">
    <property type="entry name" value="PASTA"/>
    <property type="match status" value="3"/>
</dbReference>
<dbReference type="FunFam" id="1.10.510.10:FF:000021">
    <property type="entry name" value="Serine/threonine protein kinase"/>
    <property type="match status" value="1"/>
</dbReference>
<feature type="region of interest" description="Disordered" evidence="11">
    <location>
        <begin position="314"/>
        <end position="358"/>
    </location>
</feature>
<evidence type="ECO:0000256" key="5">
    <source>
        <dbReference type="ARBA" id="ARBA00022741"/>
    </source>
</evidence>
<evidence type="ECO:0000259" key="12">
    <source>
        <dbReference type="PROSITE" id="PS50011"/>
    </source>
</evidence>
<evidence type="ECO:0000313" key="15">
    <source>
        <dbReference type="Proteomes" id="UP001205920"/>
    </source>
</evidence>
<dbReference type="PROSITE" id="PS00107">
    <property type="entry name" value="PROTEIN_KINASE_ATP"/>
    <property type="match status" value="1"/>
</dbReference>
<dbReference type="PROSITE" id="PS00108">
    <property type="entry name" value="PROTEIN_KINASE_ST"/>
    <property type="match status" value="1"/>
</dbReference>
<dbReference type="CDD" id="cd06577">
    <property type="entry name" value="PASTA_pknB"/>
    <property type="match status" value="3"/>
</dbReference>
<proteinExistence type="predicted"/>
<keyword evidence="2" id="KW-0723">Serine/threonine-protein kinase</keyword>
<dbReference type="Gene3D" id="3.30.200.20">
    <property type="entry name" value="Phosphorylase Kinase, domain 1"/>
    <property type="match status" value="1"/>
</dbReference>
<dbReference type="Pfam" id="PF00069">
    <property type="entry name" value="Pkinase"/>
    <property type="match status" value="1"/>
</dbReference>
<evidence type="ECO:0000256" key="8">
    <source>
        <dbReference type="ARBA" id="ARBA00047899"/>
    </source>
</evidence>
<evidence type="ECO:0000256" key="9">
    <source>
        <dbReference type="ARBA" id="ARBA00048679"/>
    </source>
</evidence>
<dbReference type="CDD" id="cd14014">
    <property type="entry name" value="STKc_PknB_like"/>
    <property type="match status" value="1"/>
</dbReference>
<comment type="caution">
    <text evidence="14">The sequence shown here is derived from an EMBL/GenBank/DDBJ whole genome shotgun (WGS) entry which is preliminary data.</text>
</comment>
<dbReference type="NCBIfam" id="NF033483">
    <property type="entry name" value="PknB_PASTA_kin"/>
    <property type="match status" value="1"/>
</dbReference>
<evidence type="ECO:0000256" key="3">
    <source>
        <dbReference type="ARBA" id="ARBA00022679"/>
    </source>
</evidence>
<dbReference type="RefSeq" id="WP_252931220.1">
    <property type="nucleotide sequence ID" value="NZ_JAEUWV010000004.1"/>
</dbReference>
<feature type="domain" description="PASTA" evidence="13">
    <location>
        <begin position="397"/>
        <end position="464"/>
    </location>
</feature>
<dbReference type="PROSITE" id="PS50011">
    <property type="entry name" value="PROTEIN_KINASE_DOM"/>
    <property type="match status" value="1"/>
</dbReference>
<evidence type="ECO:0000256" key="2">
    <source>
        <dbReference type="ARBA" id="ARBA00022527"/>
    </source>
</evidence>
<dbReference type="EMBL" id="JAEUWV010000004">
    <property type="protein sequence ID" value="MCO6394342.1"/>
    <property type="molecule type" value="Genomic_DNA"/>
</dbReference>
<feature type="domain" description="PASTA" evidence="13">
    <location>
        <begin position="465"/>
        <end position="533"/>
    </location>
</feature>
<dbReference type="PROSITE" id="PS51178">
    <property type="entry name" value="PASTA"/>
    <property type="match status" value="3"/>
</dbReference>
<dbReference type="GO" id="GO:0045717">
    <property type="term" value="P:negative regulation of fatty acid biosynthetic process"/>
    <property type="evidence" value="ECO:0007669"/>
    <property type="project" value="UniProtKB-ARBA"/>
</dbReference>
<dbReference type="Gene3D" id="3.30.10.20">
    <property type="match status" value="4"/>
</dbReference>
<dbReference type="InterPro" id="IPR011009">
    <property type="entry name" value="Kinase-like_dom_sf"/>
</dbReference>
<dbReference type="Proteomes" id="UP001205920">
    <property type="component" value="Unassembled WGS sequence"/>
</dbReference>
<dbReference type="AlphaFoldDB" id="A0AAW5HTY9"/>
<organism evidence="14 15">
    <name type="scientific">Corynebacterium lipophilum</name>
    <dbReference type="NCBI Taxonomy" id="2804918"/>
    <lineage>
        <taxon>Bacteria</taxon>
        <taxon>Bacillati</taxon>
        <taxon>Actinomycetota</taxon>
        <taxon>Actinomycetes</taxon>
        <taxon>Mycobacteriales</taxon>
        <taxon>Corynebacteriaceae</taxon>
        <taxon>Corynebacterium</taxon>
    </lineage>
</organism>
<dbReference type="GO" id="GO:0005524">
    <property type="term" value="F:ATP binding"/>
    <property type="evidence" value="ECO:0007669"/>
    <property type="project" value="UniProtKB-UniRule"/>
</dbReference>
<dbReference type="EC" id="2.7.11.1" evidence="1"/>
<evidence type="ECO:0000256" key="11">
    <source>
        <dbReference type="SAM" id="MobiDB-lite"/>
    </source>
</evidence>
<keyword evidence="15" id="KW-1185">Reference proteome</keyword>